<dbReference type="Pfam" id="PF10825">
    <property type="entry name" value="DUF2752"/>
    <property type="match status" value="1"/>
</dbReference>
<name>H8XTK0_FLAIG</name>
<reference evidence="2 3" key="1">
    <citation type="journal article" date="2012" name="J. Bacteriol.">
        <title>Complete Genome Sequence of Flavobacterium indicum GPSTA100-9T, Isolated from Warm Spring Water.</title>
        <authorList>
            <person name="Barbier P."/>
            <person name="Houel A."/>
            <person name="Loux V."/>
            <person name="Poulain J."/>
            <person name="Bernardet J.F."/>
            <person name="Touchon M."/>
            <person name="Duchaud E."/>
        </authorList>
    </citation>
    <scope>NUCLEOTIDE SEQUENCE [LARGE SCALE GENOMIC DNA]</scope>
    <source>
        <strain evidence="3">DSM 17447 / CIP 109464 / GPTSA100-9</strain>
    </source>
</reference>
<dbReference type="OrthoDB" id="9815897at2"/>
<dbReference type="EMBL" id="HE774682">
    <property type="protein sequence ID" value="CCG52797.1"/>
    <property type="molecule type" value="Genomic_DNA"/>
</dbReference>
<keyword evidence="1 2" id="KW-0812">Transmembrane</keyword>
<dbReference type="STRING" id="1094466.KQS_04085"/>
<gene>
    <name evidence="2" type="ordered locus">KQS_04085</name>
</gene>
<dbReference type="PATRIC" id="fig|1094466.5.peg.802"/>
<reference evidence="3" key="2">
    <citation type="submission" date="2012-03" db="EMBL/GenBank/DDBJ databases">
        <title>Complete genome sequence of Flavobacterium indicum GPTSA100-9T, isolated from warm spring water.</title>
        <authorList>
            <person name="Barbier P."/>
            <person name="Houel A."/>
            <person name="Loux V."/>
            <person name="Poulain J."/>
            <person name="Bernardet J.-F."/>
            <person name="Touchon M."/>
            <person name="Duchaud E."/>
        </authorList>
    </citation>
    <scope>NUCLEOTIDE SEQUENCE [LARGE SCALE GENOMIC DNA]</scope>
    <source>
        <strain evidence="3">DSM 17447 / CIP 109464 / GPTSA100-9</strain>
    </source>
</reference>
<dbReference type="eggNOG" id="ENOG5032N9A">
    <property type="taxonomic scope" value="Bacteria"/>
</dbReference>
<evidence type="ECO:0000256" key="1">
    <source>
        <dbReference type="SAM" id="Phobius"/>
    </source>
</evidence>
<keyword evidence="3" id="KW-1185">Reference proteome</keyword>
<evidence type="ECO:0000313" key="3">
    <source>
        <dbReference type="Proteomes" id="UP000007599"/>
    </source>
</evidence>
<sequence length="111" mass="12614">MSLVRKLLFYITNIITIIAPIALLFFPIDFFDKGESICLSVQLAGIECYACGLTKAIMHLLHFDFNGAWNFNKLSFIVFPMMGVLWVKAIYDIQGKRMPGFIGKLTYPKEA</sequence>
<dbReference type="HOGENOM" id="CLU_2154623_0_0_10"/>
<dbReference type="KEGG" id="fin:KQS_04085"/>
<dbReference type="InterPro" id="IPR021215">
    <property type="entry name" value="DUF2752"/>
</dbReference>
<feature type="transmembrane region" description="Helical" evidence="1">
    <location>
        <begin position="74"/>
        <end position="91"/>
    </location>
</feature>
<accession>H8XTK0</accession>
<dbReference type="Proteomes" id="UP000007599">
    <property type="component" value="Chromosome I"/>
</dbReference>
<evidence type="ECO:0000313" key="2">
    <source>
        <dbReference type="EMBL" id="CCG52797.1"/>
    </source>
</evidence>
<proteinExistence type="predicted"/>
<dbReference type="AlphaFoldDB" id="H8XTK0"/>
<feature type="transmembrane region" description="Helical" evidence="1">
    <location>
        <begin position="7"/>
        <end position="26"/>
    </location>
</feature>
<keyword evidence="1" id="KW-1133">Transmembrane helix</keyword>
<keyword evidence="1" id="KW-0472">Membrane</keyword>
<protein>
    <submittedName>
        <fullName evidence="2">Hypothetical transmembrane protein</fullName>
    </submittedName>
</protein>
<dbReference type="RefSeq" id="WP_014387939.1">
    <property type="nucleotide sequence ID" value="NC_017025.1"/>
</dbReference>
<organism evidence="2 3">
    <name type="scientific">Flavobacterium indicum (strain DSM 17447 / CIP 109464 / GPTSA100-9)</name>
    <dbReference type="NCBI Taxonomy" id="1094466"/>
    <lineage>
        <taxon>Bacteria</taxon>
        <taxon>Pseudomonadati</taxon>
        <taxon>Bacteroidota</taxon>
        <taxon>Flavobacteriia</taxon>
        <taxon>Flavobacteriales</taxon>
        <taxon>Flavobacteriaceae</taxon>
        <taxon>Flavobacterium</taxon>
    </lineage>
</organism>